<evidence type="ECO:0000313" key="1">
    <source>
        <dbReference type="Proteomes" id="UP000887576"/>
    </source>
</evidence>
<proteinExistence type="predicted"/>
<dbReference type="WBParaSite" id="JU765_v2.g2087.t1">
    <property type="protein sequence ID" value="JU765_v2.g2087.t1"/>
    <property type="gene ID" value="JU765_v2.g2087"/>
</dbReference>
<organism evidence="1 2">
    <name type="scientific">Panagrolaimus sp. JU765</name>
    <dbReference type="NCBI Taxonomy" id="591449"/>
    <lineage>
        <taxon>Eukaryota</taxon>
        <taxon>Metazoa</taxon>
        <taxon>Ecdysozoa</taxon>
        <taxon>Nematoda</taxon>
        <taxon>Chromadorea</taxon>
        <taxon>Rhabditida</taxon>
        <taxon>Tylenchina</taxon>
        <taxon>Panagrolaimomorpha</taxon>
        <taxon>Panagrolaimoidea</taxon>
        <taxon>Panagrolaimidae</taxon>
        <taxon>Panagrolaimus</taxon>
    </lineage>
</organism>
<accession>A0AC34QZV3</accession>
<protein>
    <submittedName>
        <fullName evidence="2">C2H2-type domain-containing protein</fullName>
    </submittedName>
</protein>
<sequence>MINHMREGTFGSPSAASNLLVRLSAAKSGVQIRCRPCCEIFSSPESIQEHSQTASHLSRSNPASFVAVLGLNTNDEGESAMDLSLDANGDENLFQSSFQCRKCSFTTCSESQALAHCDEHETDLNDVLSIKLPIKERIPEDQEELEQLLKMNQVRIKCEQCPTNSFLADSLETLENHFENHESQIIKAEESKTANCPLCDELKLLDSIEAHLIDDHKIAVEKARKLMESVLDCGHGHETSPIYKFHCAICPMVFKNRESYQKHALRHLFERCHKCSRCGRSFKTEISLKSHLSTKHGMHNVENLNENRCSICDETFSNRVALQNHIYTIEHLHKAKKFLEDQNQEKLSSKINDQVLSMLVRSDDKPYRCNVCRLSYGQGSTLDIHLRSVAHQTRIGRLYGQGSTLDIHLRSVAHQTRIGRLSELLAAGEVDPCLPVSEQPGGLPQKTIGELVLPATKNELEKVGFIQSP</sequence>
<evidence type="ECO:0000313" key="2">
    <source>
        <dbReference type="WBParaSite" id="JU765_v2.g2087.t1"/>
    </source>
</evidence>
<dbReference type="Proteomes" id="UP000887576">
    <property type="component" value="Unplaced"/>
</dbReference>
<reference evidence="2" key="1">
    <citation type="submission" date="2022-11" db="UniProtKB">
        <authorList>
            <consortium name="WormBaseParasite"/>
        </authorList>
    </citation>
    <scope>IDENTIFICATION</scope>
</reference>
<name>A0AC34QZV3_9BILA</name>